<keyword evidence="3 6" id="KW-0812">Transmembrane</keyword>
<keyword evidence="4 6" id="KW-1133">Transmembrane helix</keyword>
<dbReference type="Pfam" id="PF00892">
    <property type="entry name" value="EamA"/>
    <property type="match status" value="2"/>
</dbReference>
<dbReference type="OrthoDB" id="3190463at2"/>
<dbReference type="PANTHER" id="PTHR32322">
    <property type="entry name" value="INNER MEMBRANE TRANSPORTER"/>
    <property type="match status" value="1"/>
</dbReference>
<proteinExistence type="inferred from homology"/>
<organism evidence="8 9">
    <name type="scientific">Meiothermus hypogaeus NBRC 106114</name>
    <dbReference type="NCBI Taxonomy" id="1227553"/>
    <lineage>
        <taxon>Bacteria</taxon>
        <taxon>Thermotogati</taxon>
        <taxon>Deinococcota</taxon>
        <taxon>Deinococci</taxon>
        <taxon>Thermales</taxon>
        <taxon>Thermaceae</taxon>
        <taxon>Meiothermus</taxon>
    </lineage>
</organism>
<evidence type="ECO:0000256" key="6">
    <source>
        <dbReference type="SAM" id="Phobius"/>
    </source>
</evidence>
<feature type="transmembrane region" description="Helical" evidence="6">
    <location>
        <begin position="270"/>
        <end position="287"/>
    </location>
</feature>
<name>A0A511QWT4_9DEIN</name>
<dbReference type="Proteomes" id="UP000321197">
    <property type="component" value="Unassembled WGS sequence"/>
</dbReference>
<evidence type="ECO:0000256" key="5">
    <source>
        <dbReference type="ARBA" id="ARBA00023136"/>
    </source>
</evidence>
<evidence type="ECO:0000256" key="1">
    <source>
        <dbReference type="ARBA" id="ARBA00004141"/>
    </source>
</evidence>
<feature type="transmembrane region" description="Helical" evidence="6">
    <location>
        <begin position="184"/>
        <end position="203"/>
    </location>
</feature>
<dbReference type="RefSeq" id="WP_119340398.1">
    <property type="nucleotide sequence ID" value="NZ_BJXL01000001.1"/>
</dbReference>
<dbReference type="InterPro" id="IPR000620">
    <property type="entry name" value="EamA_dom"/>
</dbReference>
<feature type="transmembrane region" description="Helical" evidence="6">
    <location>
        <begin position="37"/>
        <end position="56"/>
    </location>
</feature>
<feature type="transmembrane region" description="Helical" evidence="6">
    <location>
        <begin position="123"/>
        <end position="141"/>
    </location>
</feature>
<dbReference type="Gene3D" id="1.10.3730.20">
    <property type="match status" value="1"/>
</dbReference>
<dbReference type="SUPFAM" id="SSF103481">
    <property type="entry name" value="Multidrug resistance efflux transporter EmrE"/>
    <property type="match status" value="2"/>
</dbReference>
<feature type="transmembrane region" description="Helical" evidence="6">
    <location>
        <begin position="242"/>
        <end position="264"/>
    </location>
</feature>
<evidence type="ECO:0000256" key="4">
    <source>
        <dbReference type="ARBA" id="ARBA00022989"/>
    </source>
</evidence>
<feature type="transmembrane region" description="Helical" evidence="6">
    <location>
        <begin position="215"/>
        <end position="235"/>
    </location>
</feature>
<comment type="subcellular location">
    <subcellularLocation>
        <location evidence="1">Membrane</location>
        <topology evidence="1">Multi-pass membrane protein</topology>
    </subcellularLocation>
</comment>
<comment type="caution">
    <text evidence="8">The sequence shown here is derived from an EMBL/GenBank/DDBJ whole genome shotgun (WGS) entry which is preliminary data.</text>
</comment>
<dbReference type="GO" id="GO:0016020">
    <property type="term" value="C:membrane"/>
    <property type="evidence" value="ECO:0007669"/>
    <property type="project" value="UniProtKB-SubCell"/>
</dbReference>
<reference evidence="8 9" key="1">
    <citation type="submission" date="2019-07" db="EMBL/GenBank/DDBJ databases">
        <title>Whole genome shotgun sequence of Meiothermus hypogaeus NBRC 106114.</title>
        <authorList>
            <person name="Hosoyama A."/>
            <person name="Uohara A."/>
            <person name="Ohji S."/>
            <person name="Ichikawa N."/>
        </authorList>
    </citation>
    <scope>NUCLEOTIDE SEQUENCE [LARGE SCALE GENOMIC DNA]</scope>
    <source>
        <strain evidence="8 9">NBRC 106114</strain>
    </source>
</reference>
<evidence type="ECO:0000256" key="3">
    <source>
        <dbReference type="ARBA" id="ARBA00022692"/>
    </source>
</evidence>
<feature type="domain" description="EamA" evidence="7">
    <location>
        <begin position="7"/>
        <end position="140"/>
    </location>
</feature>
<protein>
    <submittedName>
        <fullName evidence="8">Drug/metabolite exporter YedA</fullName>
    </submittedName>
</protein>
<dbReference type="PANTHER" id="PTHR32322:SF2">
    <property type="entry name" value="EAMA DOMAIN-CONTAINING PROTEIN"/>
    <property type="match status" value="1"/>
</dbReference>
<gene>
    <name evidence="8" type="ORF">MHY01S_00090</name>
</gene>
<evidence type="ECO:0000259" key="7">
    <source>
        <dbReference type="Pfam" id="PF00892"/>
    </source>
</evidence>
<feature type="domain" description="EamA" evidence="7">
    <location>
        <begin position="155"/>
        <end position="287"/>
    </location>
</feature>
<evidence type="ECO:0000313" key="8">
    <source>
        <dbReference type="EMBL" id="GEM81843.1"/>
    </source>
</evidence>
<accession>A0A511QWT4</accession>
<feature type="transmembrane region" description="Helical" evidence="6">
    <location>
        <begin position="96"/>
        <end position="116"/>
    </location>
</feature>
<feature type="transmembrane region" description="Helical" evidence="6">
    <location>
        <begin position="68"/>
        <end position="90"/>
    </location>
</feature>
<dbReference type="EMBL" id="BJXL01000001">
    <property type="protein sequence ID" value="GEM81843.1"/>
    <property type="molecule type" value="Genomic_DNA"/>
</dbReference>
<feature type="transmembrane region" description="Helical" evidence="6">
    <location>
        <begin position="153"/>
        <end position="172"/>
    </location>
</feature>
<sequence length="299" mass="32962">MPLSRAGLFHLLVVYLVWSSTYLAFKLGLIHGFEPFWMGATRFIPASLLLLGFAVWQRFRVRLTWAEVRMLALSGLMLWLGGNGLILIATQYVPSGYVALMISTAPIWTATLEGLLDRKRPPVLLMLGLLIGLLGILALNVPKLGEGTPTNLLAFALLLISPLMWASGTIYTQRQSPRLEPVVISAYQQLFGGLGFLVLSPLLGEQWHTPTLLGWAANLYLIIFGSLIAYTSYIFAVRLLPLSLVTTYAYVNPVIALLLGWAFLQEPLGVWTWVGAALVLLGVGLVFRSRMRPVVQTTP</sequence>
<keyword evidence="5 6" id="KW-0472">Membrane</keyword>
<dbReference type="InterPro" id="IPR037185">
    <property type="entry name" value="EmrE-like"/>
</dbReference>
<feature type="transmembrane region" description="Helical" evidence="6">
    <location>
        <begin position="7"/>
        <end position="25"/>
    </location>
</feature>
<dbReference type="InterPro" id="IPR050638">
    <property type="entry name" value="AA-Vitamin_Transporters"/>
</dbReference>
<evidence type="ECO:0000256" key="2">
    <source>
        <dbReference type="ARBA" id="ARBA00007362"/>
    </source>
</evidence>
<comment type="similarity">
    <text evidence="2">Belongs to the EamA transporter family.</text>
</comment>
<dbReference type="AlphaFoldDB" id="A0A511QWT4"/>
<evidence type="ECO:0000313" key="9">
    <source>
        <dbReference type="Proteomes" id="UP000321197"/>
    </source>
</evidence>